<evidence type="ECO:0000313" key="3">
    <source>
        <dbReference type="Proteomes" id="UP000194798"/>
    </source>
</evidence>
<protein>
    <submittedName>
        <fullName evidence="2">Uncharacterized protein</fullName>
    </submittedName>
</protein>
<gene>
    <name evidence="2" type="ORF">TPSD3_01270</name>
</gene>
<reference evidence="2 3" key="1">
    <citation type="submission" date="2016-12" db="EMBL/GenBank/DDBJ databases">
        <title>Thioflexothrix psekupsii D3 genome sequencing and assembly.</title>
        <authorList>
            <person name="Fomenkov A."/>
            <person name="Vincze T."/>
            <person name="Grabovich M."/>
            <person name="Anton B.P."/>
            <person name="Dubinina G."/>
            <person name="Orlova M."/>
            <person name="Belousova E."/>
            <person name="Roberts R.J."/>
        </authorList>
    </citation>
    <scope>NUCLEOTIDE SEQUENCE [LARGE SCALE GENOMIC DNA]</scope>
    <source>
        <strain evidence="2">D3</strain>
    </source>
</reference>
<keyword evidence="1" id="KW-0812">Transmembrane</keyword>
<dbReference type="EMBL" id="MSLT01000002">
    <property type="protein sequence ID" value="OUD16064.1"/>
    <property type="molecule type" value="Genomic_DNA"/>
</dbReference>
<keyword evidence="1" id="KW-0472">Membrane</keyword>
<dbReference type="Proteomes" id="UP000194798">
    <property type="component" value="Unassembled WGS sequence"/>
</dbReference>
<dbReference type="RefSeq" id="WP_086486788.1">
    <property type="nucleotide sequence ID" value="NZ_MSLT01000002.1"/>
</dbReference>
<proteinExistence type="predicted"/>
<evidence type="ECO:0000313" key="2">
    <source>
        <dbReference type="EMBL" id="OUD16064.1"/>
    </source>
</evidence>
<accession>A0A251XD47</accession>
<sequence length="172" mass="18899">MSGANPDLQTNHSTFKKAGIFITGLLGLIATITGIIAAFFPDLLNLQKKEIPTYSNSLSDSNASEIADFIDKNLGNIVKINLDFDVQDFIWASEDFSSIGISSGDTECIKEVGIDSCGGYLIHISGTDHDFRYSHGTYKLDGYFFISDVIDIHFGFVDYMINSIPPKDVLLK</sequence>
<comment type="caution">
    <text evidence="2">The sequence shown here is derived from an EMBL/GenBank/DDBJ whole genome shotgun (WGS) entry which is preliminary data.</text>
</comment>
<keyword evidence="3" id="KW-1185">Reference proteome</keyword>
<evidence type="ECO:0000256" key="1">
    <source>
        <dbReference type="SAM" id="Phobius"/>
    </source>
</evidence>
<name>A0A251XD47_9GAMM</name>
<organism evidence="2 3">
    <name type="scientific">Thioflexithrix psekupsensis</name>
    <dbReference type="NCBI Taxonomy" id="1570016"/>
    <lineage>
        <taxon>Bacteria</taxon>
        <taxon>Pseudomonadati</taxon>
        <taxon>Pseudomonadota</taxon>
        <taxon>Gammaproteobacteria</taxon>
        <taxon>Thiotrichales</taxon>
        <taxon>Thioflexithrix</taxon>
    </lineage>
</organism>
<keyword evidence="1" id="KW-1133">Transmembrane helix</keyword>
<feature type="transmembrane region" description="Helical" evidence="1">
    <location>
        <begin position="20"/>
        <end position="40"/>
    </location>
</feature>
<dbReference type="AlphaFoldDB" id="A0A251XD47"/>